<dbReference type="Proteomes" id="UP001152795">
    <property type="component" value="Unassembled WGS sequence"/>
</dbReference>
<dbReference type="AlphaFoldDB" id="A0A6S7FKA7"/>
<gene>
    <name evidence="1" type="ORF">PACLA_8A072062</name>
</gene>
<evidence type="ECO:0000313" key="1">
    <source>
        <dbReference type="EMBL" id="CAB3977967.1"/>
    </source>
</evidence>
<organism evidence="1 2">
    <name type="scientific">Paramuricea clavata</name>
    <name type="common">Red gorgonian</name>
    <name type="synonym">Violescent sea-whip</name>
    <dbReference type="NCBI Taxonomy" id="317549"/>
    <lineage>
        <taxon>Eukaryota</taxon>
        <taxon>Metazoa</taxon>
        <taxon>Cnidaria</taxon>
        <taxon>Anthozoa</taxon>
        <taxon>Octocorallia</taxon>
        <taxon>Malacalcyonacea</taxon>
        <taxon>Plexauridae</taxon>
        <taxon>Paramuricea</taxon>
    </lineage>
</organism>
<evidence type="ECO:0000313" key="2">
    <source>
        <dbReference type="Proteomes" id="UP001152795"/>
    </source>
</evidence>
<keyword evidence="2" id="KW-1185">Reference proteome</keyword>
<comment type="caution">
    <text evidence="1">The sequence shown here is derived from an EMBL/GenBank/DDBJ whole genome shotgun (WGS) entry which is preliminary data.</text>
</comment>
<proteinExistence type="predicted"/>
<name>A0A6S7FKA7_PARCT</name>
<reference evidence="1" key="1">
    <citation type="submission" date="2020-04" db="EMBL/GenBank/DDBJ databases">
        <authorList>
            <person name="Alioto T."/>
            <person name="Alioto T."/>
            <person name="Gomez Garrido J."/>
        </authorList>
    </citation>
    <scope>NUCLEOTIDE SEQUENCE</scope>
    <source>
        <strain evidence="1">A484AB</strain>
    </source>
</reference>
<accession>A0A6S7FKA7</accession>
<protein>
    <submittedName>
        <fullName evidence="1">Uncharacterized protein</fullName>
    </submittedName>
</protein>
<dbReference type="EMBL" id="CACRXK020000082">
    <property type="protein sequence ID" value="CAB3977967.1"/>
    <property type="molecule type" value="Genomic_DNA"/>
</dbReference>
<sequence>MVEIDFVPMSYYRAMEKDMPKQYAQRLWWCFCTTSVQMVDETLKLVENDVFDNSATVIAYKIKYSDKQFADTTYVTAMLRFRKPISQTQLYDDFICQHYSIRRNIDNFKIWHPSPREIRATEIDDDIQNSEQLLEGFVSRSMLWDLKNGEYEIY</sequence>